<accession>A0A822Z204</accession>
<sequence length="66" mass="7448">MIAELKQETESLPIAPSLRQSFLVFKIEIPPLECIPIPIRSSPLSIKNFLIEISKIRTENPPLLPP</sequence>
<organism evidence="1 2">
    <name type="scientific">Nelumbo nucifera</name>
    <name type="common">Sacred lotus</name>
    <dbReference type="NCBI Taxonomy" id="4432"/>
    <lineage>
        <taxon>Eukaryota</taxon>
        <taxon>Viridiplantae</taxon>
        <taxon>Streptophyta</taxon>
        <taxon>Embryophyta</taxon>
        <taxon>Tracheophyta</taxon>
        <taxon>Spermatophyta</taxon>
        <taxon>Magnoliopsida</taxon>
        <taxon>Proteales</taxon>
        <taxon>Nelumbonaceae</taxon>
        <taxon>Nelumbo</taxon>
    </lineage>
</organism>
<dbReference type="AlphaFoldDB" id="A0A822Z204"/>
<proteinExistence type="predicted"/>
<reference evidence="1 2" key="1">
    <citation type="journal article" date="2020" name="Mol. Biol. Evol.">
        <title>Distinct Expression and Methylation Patterns for Genes with Different Fates following a Single Whole-Genome Duplication in Flowering Plants.</title>
        <authorList>
            <person name="Shi T."/>
            <person name="Rahmani R.S."/>
            <person name="Gugger P.F."/>
            <person name="Wang M."/>
            <person name="Li H."/>
            <person name="Zhang Y."/>
            <person name="Li Z."/>
            <person name="Wang Q."/>
            <person name="Van de Peer Y."/>
            <person name="Marchal K."/>
            <person name="Chen J."/>
        </authorList>
    </citation>
    <scope>NUCLEOTIDE SEQUENCE [LARGE SCALE GENOMIC DNA]</scope>
    <source>
        <tissue evidence="1">Leaf</tissue>
    </source>
</reference>
<dbReference type="Proteomes" id="UP000607653">
    <property type="component" value="Unassembled WGS sequence"/>
</dbReference>
<gene>
    <name evidence="1" type="ORF">HUJ06_012855</name>
</gene>
<evidence type="ECO:0000313" key="2">
    <source>
        <dbReference type="Proteomes" id="UP000607653"/>
    </source>
</evidence>
<name>A0A822Z204_NELNU</name>
<keyword evidence="2" id="KW-1185">Reference proteome</keyword>
<comment type="caution">
    <text evidence="1">The sequence shown here is derived from an EMBL/GenBank/DDBJ whole genome shotgun (WGS) entry which is preliminary data.</text>
</comment>
<dbReference type="EMBL" id="DUZY01000005">
    <property type="protein sequence ID" value="DAD38533.1"/>
    <property type="molecule type" value="Genomic_DNA"/>
</dbReference>
<protein>
    <submittedName>
        <fullName evidence="1">Uncharacterized protein</fullName>
    </submittedName>
</protein>
<evidence type="ECO:0000313" key="1">
    <source>
        <dbReference type="EMBL" id="DAD38533.1"/>
    </source>
</evidence>